<dbReference type="EMBL" id="KV008284">
    <property type="protein sequence ID" value="KZV30429.1"/>
    <property type="molecule type" value="Genomic_DNA"/>
</dbReference>
<gene>
    <name evidence="3" type="ORF">F511_34113</name>
</gene>
<dbReference type="AlphaFoldDB" id="A0A2Z7BEB7"/>
<reference evidence="3 4" key="1">
    <citation type="journal article" date="2015" name="Proc. Natl. Acad. Sci. U.S.A.">
        <title>The resurrection genome of Boea hygrometrica: A blueprint for survival of dehydration.</title>
        <authorList>
            <person name="Xiao L."/>
            <person name="Yang G."/>
            <person name="Zhang L."/>
            <person name="Yang X."/>
            <person name="Zhao S."/>
            <person name="Ji Z."/>
            <person name="Zhou Q."/>
            <person name="Hu M."/>
            <person name="Wang Y."/>
            <person name="Chen M."/>
            <person name="Xu Y."/>
            <person name="Jin H."/>
            <person name="Xiao X."/>
            <person name="Hu G."/>
            <person name="Bao F."/>
            <person name="Hu Y."/>
            <person name="Wan P."/>
            <person name="Li L."/>
            <person name="Deng X."/>
            <person name="Kuang T."/>
            <person name="Xiang C."/>
            <person name="Zhu J.K."/>
            <person name="Oliver M.J."/>
            <person name="He Y."/>
        </authorList>
    </citation>
    <scope>NUCLEOTIDE SEQUENCE [LARGE SCALE GENOMIC DNA]</scope>
    <source>
        <strain evidence="4">cv. XS01</strain>
    </source>
</reference>
<dbReference type="Proteomes" id="UP000250235">
    <property type="component" value="Unassembled WGS sequence"/>
</dbReference>
<name>A0A2Z7BEB7_9LAMI</name>
<evidence type="ECO:0000256" key="1">
    <source>
        <dbReference type="SAM" id="Coils"/>
    </source>
</evidence>
<proteinExistence type="predicted"/>
<evidence type="ECO:0000313" key="3">
    <source>
        <dbReference type="EMBL" id="KZV30429.1"/>
    </source>
</evidence>
<feature type="coiled-coil region" evidence="1">
    <location>
        <begin position="1000"/>
        <end position="1027"/>
    </location>
</feature>
<evidence type="ECO:0000256" key="2">
    <source>
        <dbReference type="SAM" id="MobiDB-lite"/>
    </source>
</evidence>
<organism evidence="3 4">
    <name type="scientific">Dorcoceras hygrometricum</name>
    <dbReference type="NCBI Taxonomy" id="472368"/>
    <lineage>
        <taxon>Eukaryota</taxon>
        <taxon>Viridiplantae</taxon>
        <taxon>Streptophyta</taxon>
        <taxon>Embryophyta</taxon>
        <taxon>Tracheophyta</taxon>
        <taxon>Spermatophyta</taxon>
        <taxon>Magnoliopsida</taxon>
        <taxon>eudicotyledons</taxon>
        <taxon>Gunneridae</taxon>
        <taxon>Pentapetalae</taxon>
        <taxon>asterids</taxon>
        <taxon>lamiids</taxon>
        <taxon>Lamiales</taxon>
        <taxon>Gesneriaceae</taxon>
        <taxon>Didymocarpoideae</taxon>
        <taxon>Trichosporeae</taxon>
        <taxon>Loxocarpinae</taxon>
        <taxon>Dorcoceras</taxon>
    </lineage>
</organism>
<accession>A0A2Z7BEB7</accession>
<protein>
    <recommendedName>
        <fullName evidence="5">Dystroglycan-like</fullName>
    </recommendedName>
</protein>
<dbReference type="OrthoDB" id="1839257at2759"/>
<keyword evidence="4" id="KW-1185">Reference proteome</keyword>
<keyword evidence="1" id="KW-0175">Coiled coil</keyword>
<evidence type="ECO:0008006" key="5">
    <source>
        <dbReference type="Google" id="ProtNLM"/>
    </source>
</evidence>
<feature type="region of interest" description="Disordered" evidence="2">
    <location>
        <begin position="1039"/>
        <end position="1090"/>
    </location>
</feature>
<feature type="compositionally biased region" description="Low complexity" evidence="2">
    <location>
        <begin position="33"/>
        <end position="42"/>
    </location>
</feature>
<sequence>MRTRGDKRTSRKHSRKVLVAEESTKSWADTDSESSSSSSSSSDIEQEEVHCLMADQTSDDEVFDFPNVEFTCEDLVEALNDMVHEYKSLSHTFEEIKAENASTLAIYQESEMASSLISNSHHIDFDSVFGINDEGLVQIFESLIATGLKNFLGCPAIFYEAALIEFFENSSVRDGMVVSTIKGKAVEISDEVFATTFELPTEGLTDFSEKELKIEYHLLHDILAKTIFVKAGSFDAVTRERFMLMSSITFDVKLNWNSLLFGILKEMVTPGSRQAKGYAIHICVLLKNIPGLELGESRALPVPRVLNEKTMHRYVVINEKVGREEITDSPRLNKTPAKKALSKKRPAIDVEVAPVVKNKRTTKGKPLVIAQKAVPLQIVEGIAVAPVEHLRVPKRRIQKRKRRLVLEAEDDLVVYEPVVGGSTAEHPEAMTGVQEPVDEPVAGQQEVVPVVEATTDDPDAIIEQVLNQLDLVATIDGEDQPAVTGAEERHWFDLPYEDLMARLDAERPVVTASDTDEDMEQVFTEIDTVERTVGTDIEIGTVSSGAVVGNEQLQLVEEADEEMSGDSEQAVDERIDTDEAMSLEDIFMTIPVEVPLPSASMEITKITMEKEIKIPSVDERTRYLTSLPQIPIDDKRKEILVEKDPREGFKKPATINVEEMAKKEEQFLYWGETETIRVALNRKMYIFLKYREVLVRKFLESWKQNFVPGEGSSSTDLKVINMLSDLHLFVLEELKEQALAHGLRWEKTCCSRIFEGRIRDRGAVIDRSNTNTKSSCWIRMMIHVDGVWCFGRVEGAGASTRSLSMDGPVYRVAPRQSTVFALRVSQFCTIFIDYSLLSRLPTEDIRSFVGSIALERTVLRSVQIPTLSADSQHVLLPSSLVFESPIVQIDQSAAFADTDEHMDIDLSDDSSLHFDGNDAAAASISLPAAPIPNVTEALAQLRASIEQISERDDGAKHKAHCYCTSTTLRGNLPHASMNRTEYLGHCAKIQIIKEVSFDVRRVVRENHQDLNAKINSLDEQVAATRNDLLEFSAQAQQTLNRGGNDKKGEVGSSRGPQPPPDDQNRESGNTDGGGDTVRTTDIPQRDIDTA</sequence>
<evidence type="ECO:0000313" key="4">
    <source>
        <dbReference type="Proteomes" id="UP000250235"/>
    </source>
</evidence>
<feature type="region of interest" description="Disordered" evidence="2">
    <location>
        <begin position="1"/>
        <end position="47"/>
    </location>
</feature>